<dbReference type="PATRIC" id="fig|336831.14.peg.1354"/>
<feature type="chain" id="PRO_5005644594" description="Lipoprotein" evidence="2">
    <location>
        <begin position="23"/>
        <end position="616"/>
    </location>
</feature>
<accession>A0A0M2V6X2</accession>
<evidence type="ECO:0008006" key="5">
    <source>
        <dbReference type="Google" id="ProtNLM"/>
    </source>
</evidence>
<evidence type="ECO:0000256" key="1">
    <source>
        <dbReference type="SAM" id="Coils"/>
    </source>
</evidence>
<dbReference type="AlphaFoldDB" id="A0A0M2V6X2"/>
<dbReference type="Proteomes" id="UP000034228">
    <property type="component" value="Unassembled WGS sequence"/>
</dbReference>
<dbReference type="EMBL" id="LAHO01000005">
    <property type="protein sequence ID" value="KKO46139.1"/>
    <property type="molecule type" value="Genomic_DNA"/>
</dbReference>
<keyword evidence="1" id="KW-0175">Coiled coil</keyword>
<comment type="caution">
    <text evidence="3">The sequence shown here is derived from an EMBL/GenBank/DDBJ whole genome shotgun (WGS) entry which is preliminary data.</text>
</comment>
<dbReference type="PANTHER" id="PTHR33361">
    <property type="entry name" value="GLR0591 PROTEIN"/>
    <property type="match status" value="1"/>
</dbReference>
<dbReference type="STRING" id="336831.WG68_07235"/>
<dbReference type="Pfam" id="PF05960">
    <property type="entry name" value="DUF885"/>
    <property type="match status" value="1"/>
</dbReference>
<evidence type="ECO:0000313" key="4">
    <source>
        <dbReference type="Proteomes" id="UP000034228"/>
    </source>
</evidence>
<keyword evidence="4" id="KW-1185">Reference proteome</keyword>
<dbReference type="RefSeq" id="WP_046556997.1">
    <property type="nucleotide sequence ID" value="NZ_LAHO01000005.1"/>
</dbReference>
<protein>
    <recommendedName>
        <fullName evidence="5">Lipoprotein</fullName>
    </recommendedName>
</protein>
<keyword evidence="2" id="KW-0732">Signal</keyword>
<organism evidence="3 4">
    <name type="scientific">Arsukibacterium ikkense</name>
    <dbReference type="NCBI Taxonomy" id="336831"/>
    <lineage>
        <taxon>Bacteria</taxon>
        <taxon>Pseudomonadati</taxon>
        <taxon>Pseudomonadota</taxon>
        <taxon>Gammaproteobacteria</taxon>
        <taxon>Chromatiales</taxon>
        <taxon>Chromatiaceae</taxon>
        <taxon>Arsukibacterium</taxon>
    </lineage>
</organism>
<sequence>MKTYILGFLVCSSAFVTFPACTADTAIRQNVQTVQRESARLNQWFEDTFRQQQQQSPMQLSRAGSKQDYDKLDDFSEQALIQRQMWLDTVTAQMIAEFNPELLDTETRTSYDLWLYQQQMAEQGHKFRHADYIFNQMFSLHASLPQFLINSHRVETEQDMWDYISRLNHLGRAISQLTERAAANVEHGVIYPAFALQAIAEQSKRLLTGQPFNDGDAAPLWQDTLSKITGLQQQALINDVQADALKKAAQKALLQQVAPAYQQLINWSNASIALAPPINSGIWQRPNGKDYYAYQLAFHTSTKMTAEAIHQLGLTEVKRLTAEMDQLKQQLKFTGSLADFFNFIRQDPRFFYPDTDEGRQAYLADSRSYLAKIEQKLPDYFGLLPSAPLEVRRVEAYREQAGAAQHYMAGSPDGSTPGVYYAHLADMAAMPKPEMEAIAYHEGLPGHHLQISIAQQLLHLPTFRRSARSTVYTEGWALYAEFLAKEMGAYQDPYNEFGRLMTEIWRAVRLVVDTGLHEKQWTEQQAVDYFRQYTPINDNAIIAEVQRYLMFPGQATAFKIGMNEILSMRSQAQAHFKDEFDIVKFHDIVLGGAALPLHLLQQRIDSWIAADQRQAD</sequence>
<gene>
    <name evidence="3" type="ORF">WG68_07235</name>
</gene>
<evidence type="ECO:0000256" key="2">
    <source>
        <dbReference type="SAM" id="SignalP"/>
    </source>
</evidence>
<proteinExistence type="predicted"/>
<reference evidence="3 4" key="1">
    <citation type="submission" date="2015-03" db="EMBL/GenBank/DDBJ databases">
        <title>Draft genome sequences of two protease-producing strains of Arsukibacterium isolated from two cold and alkaline environments.</title>
        <authorList>
            <person name="Lylloff J.E."/>
            <person name="Skov L.B."/>
            <person name="Jepsen M."/>
            <person name="Hallin P.F."/>
            <person name="Sorensen S.J."/>
            <person name="Stougaard P."/>
            <person name="Glaring M.A."/>
        </authorList>
    </citation>
    <scope>NUCLEOTIDE SEQUENCE [LARGE SCALE GENOMIC DNA]</scope>
    <source>
        <strain evidence="3 4">GCM72</strain>
    </source>
</reference>
<dbReference type="InterPro" id="IPR010281">
    <property type="entry name" value="DUF885"/>
</dbReference>
<name>A0A0M2V6X2_9GAMM</name>
<dbReference type="OrthoDB" id="9769898at2"/>
<evidence type="ECO:0000313" key="3">
    <source>
        <dbReference type="EMBL" id="KKO46139.1"/>
    </source>
</evidence>
<dbReference type="PANTHER" id="PTHR33361:SF16">
    <property type="entry name" value="DUF885 DOMAIN-CONTAINING PROTEIN"/>
    <property type="match status" value="1"/>
</dbReference>
<feature type="coiled-coil region" evidence="1">
    <location>
        <begin position="310"/>
        <end position="337"/>
    </location>
</feature>
<feature type="signal peptide" evidence="2">
    <location>
        <begin position="1"/>
        <end position="22"/>
    </location>
</feature>